<proteinExistence type="inferred from homology"/>
<dbReference type="Pfam" id="PF22314">
    <property type="entry name" value="NPC1_MLD"/>
    <property type="match status" value="1"/>
</dbReference>
<evidence type="ECO:0000256" key="15">
    <source>
        <dbReference type="ARBA" id="ARBA00034049"/>
    </source>
</evidence>
<evidence type="ECO:0000256" key="11">
    <source>
        <dbReference type="ARBA" id="ARBA00023157"/>
    </source>
</evidence>
<evidence type="ECO:0000256" key="7">
    <source>
        <dbReference type="ARBA" id="ARBA00022989"/>
    </source>
</evidence>
<comment type="catalytic activity">
    <reaction evidence="15">
        <text>cholesterol(in) = cholesterol(out)</text>
        <dbReference type="Rhea" id="RHEA:39747"/>
        <dbReference type="ChEBI" id="CHEBI:16113"/>
    </reaction>
</comment>
<accession>A0ABM1INU8</accession>
<feature type="transmembrane region" description="Helical" evidence="16">
    <location>
        <begin position="1225"/>
        <end position="1247"/>
    </location>
</feature>
<feature type="transmembrane region" description="Helical" evidence="16">
    <location>
        <begin position="905"/>
        <end position="923"/>
    </location>
</feature>
<evidence type="ECO:0000256" key="13">
    <source>
        <dbReference type="ARBA" id="ARBA00023180"/>
    </source>
</evidence>
<feature type="transmembrane region" description="Helical" evidence="16">
    <location>
        <begin position="300"/>
        <end position="320"/>
    </location>
</feature>
<sequence length="1389" mass="155111">MTMYRTSCEKVRGRSWRLTGRPSASSTMSLGSTFFILISLSWIACVVNSADTDHCIWHGQCYKDASTHIKNCHYTGPALPLDEEGQKLLAEQCPHLITDLNKPTNTCCDVKQLETLKQNIKLAANFLKRCPSCLDNLSKHFCEFTCSPHQSSFINVTEILKDEKGIEYVNQIDVYITNKYLDGTYKSCNKVSVPSTGQLALDIMCGEWGSSRCSPQKWFHNMGDAANNLYVPFQITYINTDNPIGPFKPMDPQVTPCSKPLNAKTPACSCVDCEDSCPVPKPLPEPPGPFKLFGYDGYEVTMIIIFICGSAVFILLEICFSNRQKIVARGEEVGRQVGRRLAAGLHHPGDGARIALAADQEDSPLQSKRSSVISADDLPNGFEDTQSTFIERLGAGTDKLLQEFFCWWGTVCASRPWLIIFLGFIFIVGLGHGIKYMNVTTDPVELWASPNSRSRIERAYFDEHFEPFYRMEQIIISTVGLPNIVHNTSNGPITFGPVFNPDVLKYVYTLQEKIKKLVTPSNHTLSDICFAPMRNAFTEEQTVENCYIQSVWGYWQNDLEKFNTTSLEDNYTVNYLDHFVMCSQNPYNPECLGTFEGPVDPAIAVGGFLSVGQDLHNASYEKATAIILTFIVNNYHNKTKLLPALEWERSYIELMKNVSAKLPSFMDMAFTSERSIEDELNRESQSDILTILVSYVIMFAYIAISLGQIRTCSRLLIDSKITLGLGGVIIVLASVICSVGLFGFVGVPATLIIIEVIPFLVLAVGVDNIFIMVQTHQRESRRPNETVPEHIGRILGQIGPSMLLTSVSESCCFFLGGLSDMPAVKAFALYAGMALLVDFILQVTCFVSLLSLDTIRQMNNRLDVCCFIRGSKKDTGEEVVDGILYKIFKVAYVPLLLKKWVRTSVMLIFFGWLCTSIAVVPHIEIGLDQELSMPEDSFVLKYFKFLNSYLSIGPPVYFVVKNGLNYSDTRQQNLICGGQYCNSDSISTQIFTASKQSNRTYIAKPASSWLDDYIDWSQLTGCCKYFNTNNSFCPHTDMSSNCNTCNITSNPYGRPVPMDFQRYISFFLEDNADESCAKGGHAAYGHGVNYVTDPSTGLSTVGASYFMAYHTLLKSSADYYESMRAARLVSANITNMINQHLTSMGENKTVEVFPYSIFYVFYEQYLTMWPDTLKSIGISLLAIFVVTFLLMGLDIFSSLVVLITITMIVVNIGGLMYWWHITLNAVSLVNLVMAVGIAVEFCSHLVHSFSVSVKTTRIDRVADALTNMGSSIFSGITLTKFGGIIVLGFAKSQIFQVFYFRMYLGIVLFGAAHGLIFLPVLLSYIGVMSRRGARRIQHCANNRSKHNSRNSTSRNVKSPLLQNDICQQPTTSYASVNDIDAINHHHVTF</sequence>
<feature type="transmembrane region" description="Helical" evidence="16">
    <location>
        <begin position="751"/>
        <end position="773"/>
    </location>
</feature>
<evidence type="ECO:0000256" key="12">
    <source>
        <dbReference type="ARBA" id="ARBA00023166"/>
    </source>
</evidence>
<feature type="transmembrane region" description="Helical" evidence="16">
    <location>
        <begin position="417"/>
        <end position="434"/>
    </location>
</feature>
<dbReference type="InterPro" id="IPR053958">
    <property type="entry name" value="HMGCR/SNAP/NPC1-like_SSD"/>
</dbReference>
<evidence type="ECO:0000256" key="10">
    <source>
        <dbReference type="ARBA" id="ARBA00023136"/>
    </source>
</evidence>
<dbReference type="Pfam" id="PF12349">
    <property type="entry name" value="Sterol-sensing"/>
    <property type="match status" value="1"/>
</dbReference>
<dbReference type="InterPro" id="IPR004765">
    <property type="entry name" value="NPC1-like"/>
</dbReference>
<keyword evidence="13" id="KW-0325">Glycoprotein</keyword>
<dbReference type="Proteomes" id="UP000694924">
    <property type="component" value="Unplaced"/>
</dbReference>
<comment type="similarity">
    <text evidence="2">Belongs to the patched family.</text>
</comment>
<name>A0ABM1INU8_POLDO</name>
<gene>
    <name evidence="19" type="primary">LOC107069247</name>
</gene>
<evidence type="ECO:0000256" key="16">
    <source>
        <dbReference type="SAM" id="Phobius"/>
    </source>
</evidence>
<dbReference type="InterPro" id="IPR000731">
    <property type="entry name" value="SSD"/>
</dbReference>
<dbReference type="InterPro" id="IPR032190">
    <property type="entry name" value="NPC1_N"/>
</dbReference>
<dbReference type="NCBIfam" id="TIGR00917">
    <property type="entry name" value="2A060601"/>
    <property type="match status" value="1"/>
</dbReference>
<keyword evidence="18" id="KW-1185">Reference proteome</keyword>
<dbReference type="RefSeq" id="XP_015181885.1">
    <property type="nucleotide sequence ID" value="XM_015326399.1"/>
</dbReference>
<feature type="transmembrane region" description="Helical" evidence="16">
    <location>
        <begin position="1200"/>
        <end position="1219"/>
    </location>
</feature>
<dbReference type="Gene3D" id="1.20.1640.10">
    <property type="entry name" value="Multidrug efflux transporter AcrB transmembrane domain"/>
    <property type="match status" value="2"/>
</dbReference>
<evidence type="ECO:0000256" key="3">
    <source>
        <dbReference type="ARBA" id="ARBA00022448"/>
    </source>
</evidence>
<evidence type="ECO:0000256" key="6">
    <source>
        <dbReference type="ARBA" id="ARBA00022729"/>
    </source>
</evidence>
<keyword evidence="14" id="KW-0753">Steroid metabolism</keyword>
<keyword evidence="5 16" id="KW-0812">Transmembrane</keyword>
<evidence type="ECO:0000256" key="8">
    <source>
        <dbReference type="ARBA" id="ARBA00023055"/>
    </source>
</evidence>
<feature type="transmembrane region" description="Helical" evidence="16">
    <location>
        <begin position="721"/>
        <end position="745"/>
    </location>
</feature>
<evidence type="ECO:0000256" key="9">
    <source>
        <dbReference type="ARBA" id="ARBA00023098"/>
    </source>
</evidence>
<dbReference type="SUPFAM" id="SSF82866">
    <property type="entry name" value="Multidrug efflux transporter AcrB transmembrane domain"/>
    <property type="match status" value="2"/>
</dbReference>
<keyword evidence="8" id="KW-0445">Lipid transport</keyword>
<evidence type="ECO:0000256" key="2">
    <source>
        <dbReference type="ARBA" id="ARBA00005585"/>
    </source>
</evidence>
<organism evidence="18 19">
    <name type="scientific">Polistes dominula</name>
    <name type="common">European paper wasp</name>
    <name type="synonym">Vespa dominula</name>
    <dbReference type="NCBI Taxonomy" id="743375"/>
    <lineage>
        <taxon>Eukaryota</taxon>
        <taxon>Metazoa</taxon>
        <taxon>Ecdysozoa</taxon>
        <taxon>Arthropoda</taxon>
        <taxon>Hexapoda</taxon>
        <taxon>Insecta</taxon>
        <taxon>Pterygota</taxon>
        <taxon>Neoptera</taxon>
        <taxon>Endopterygota</taxon>
        <taxon>Hymenoptera</taxon>
        <taxon>Apocrita</taxon>
        <taxon>Aculeata</taxon>
        <taxon>Vespoidea</taxon>
        <taxon>Vespidae</taxon>
        <taxon>Polistinae</taxon>
        <taxon>Polistini</taxon>
        <taxon>Polistes</taxon>
    </lineage>
</organism>
<evidence type="ECO:0000313" key="19">
    <source>
        <dbReference type="RefSeq" id="XP_015181885.1"/>
    </source>
</evidence>
<evidence type="ECO:0000256" key="5">
    <source>
        <dbReference type="ARBA" id="ARBA00022692"/>
    </source>
</evidence>
<evidence type="ECO:0000259" key="17">
    <source>
        <dbReference type="PROSITE" id="PS50156"/>
    </source>
</evidence>
<reference evidence="19" key="1">
    <citation type="submission" date="2025-08" db="UniProtKB">
        <authorList>
            <consortium name="RefSeq"/>
        </authorList>
    </citation>
    <scope>IDENTIFICATION</scope>
    <source>
        <tissue evidence="19">Whole body</tissue>
    </source>
</reference>
<feature type="transmembrane region" description="Helical" evidence="16">
    <location>
        <begin position="1268"/>
        <end position="1290"/>
    </location>
</feature>
<evidence type="ECO:0000256" key="1">
    <source>
        <dbReference type="ARBA" id="ARBA00004127"/>
    </source>
</evidence>
<feature type="transmembrane region" description="Helical" evidence="16">
    <location>
        <begin position="943"/>
        <end position="960"/>
    </location>
</feature>
<dbReference type="PANTHER" id="PTHR45727">
    <property type="entry name" value="NPC INTRACELLULAR CHOLESTEROL TRANSPORTER 1"/>
    <property type="match status" value="1"/>
</dbReference>
<keyword evidence="4" id="KW-0153">Cholesterol metabolism</keyword>
<protein>
    <submittedName>
        <fullName evidence="19">Niemann-Pick C1 protein isoform X1</fullName>
    </submittedName>
</protein>
<feature type="transmembrane region" description="Helical" evidence="16">
    <location>
        <begin position="1302"/>
        <end position="1327"/>
    </location>
</feature>
<keyword evidence="12" id="KW-1207">Sterol metabolism</keyword>
<keyword evidence="11" id="KW-1015">Disulfide bond</keyword>
<keyword evidence="10 16" id="KW-0472">Membrane</keyword>
<feature type="domain" description="SSD" evidence="17">
    <location>
        <begin position="687"/>
        <end position="852"/>
    </location>
</feature>
<keyword evidence="3" id="KW-0813">Transport</keyword>
<evidence type="ECO:0000256" key="4">
    <source>
        <dbReference type="ARBA" id="ARBA00022548"/>
    </source>
</evidence>
<keyword evidence="7 16" id="KW-1133">Transmembrane helix</keyword>
<comment type="subcellular location">
    <subcellularLocation>
        <location evidence="1">Endomembrane system</location>
        <topology evidence="1">Multi-pass membrane protein</topology>
    </subcellularLocation>
</comment>
<evidence type="ECO:0000256" key="14">
    <source>
        <dbReference type="ARBA" id="ARBA00023221"/>
    </source>
</evidence>
<keyword evidence="6" id="KW-0732">Signal</keyword>
<dbReference type="InterPro" id="IPR053956">
    <property type="entry name" value="NPC1_MLD"/>
</dbReference>
<feature type="transmembrane region" description="Helical" evidence="16">
    <location>
        <begin position="828"/>
        <end position="852"/>
    </location>
</feature>
<evidence type="ECO:0000313" key="18">
    <source>
        <dbReference type="Proteomes" id="UP000694924"/>
    </source>
</evidence>
<feature type="transmembrane region" description="Helical" evidence="16">
    <location>
        <begin position="688"/>
        <end position="709"/>
    </location>
</feature>
<dbReference type="GeneID" id="107069247"/>
<feature type="transmembrane region" description="Helical" evidence="16">
    <location>
        <begin position="1175"/>
        <end position="1193"/>
    </location>
</feature>
<dbReference type="PANTHER" id="PTHR45727:SF2">
    <property type="entry name" value="NPC INTRACELLULAR CHOLESTEROL TRANSPORTER 1"/>
    <property type="match status" value="1"/>
</dbReference>
<keyword evidence="9" id="KW-0443">Lipid metabolism</keyword>
<dbReference type="Pfam" id="PF16414">
    <property type="entry name" value="NPC1_N"/>
    <property type="match status" value="1"/>
</dbReference>
<dbReference type="PROSITE" id="PS50156">
    <property type="entry name" value="SSD"/>
    <property type="match status" value="1"/>
</dbReference>
<feature type="transmembrane region" description="Helical" evidence="16">
    <location>
        <begin position="794"/>
        <end position="816"/>
    </location>
</feature>